<comment type="caution">
    <text evidence="7">The sequence shown here is derived from an EMBL/GenBank/DDBJ whole genome shotgun (WGS) entry which is preliminary data.</text>
</comment>
<name>A0A6A4JQ12_APOLU</name>
<comment type="similarity">
    <text evidence="2">Belongs to the GMC oxidoreductase family.</text>
</comment>
<dbReference type="PANTHER" id="PTHR11552:SF147">
    <property type="entry name" value="CHOLINE DEHYDROGENASE, MITOCHONDRIAL"/>
    <property type="match status" value="1"/>
</dbReference>
<dbReference type="InterPro" id="IPR007867">
    <property type="entry name" value="GMC_OxRtase_C"/>
</dbReference>
<feature type="binding site" evidence="5">
    <location>
        <position position="300"/>
    </location>
    <ligand>
        <name>FAD</name>
        <dbReference type="ChEBI" id="CHEBI:57692"/>
    </ligand>
</feature>
<evidence type="ECO:0000256" key="3">
    <source>
        <dbReference type="ARBA" id="ARBA00022630"/>
    </source>
</evidence>
<evidence type="ECO:0000313" key="7">
    <source>
        <dbReference type="EMBL" id="KAF6202561.1"/>
    </source>
</evidence>
<dbReference type="SUPFAM" id="SSF54373">
    <property type="entry name" value="FAD-linked reductases, C-terminal domain"/>
    <property type="match status" value="1"/>
</dbReference>
<evidence type="ECO:0000259" key="6">
    <source>
        <dbReference type="PROSITE" id="PS00624"/>
    </source>
</evidence>
<dbReference type="Gene3D" id="3.30.560.10">
    <property type="entry name" value="Glucose Oxidase, domain 3"/>
    <property type="match status" value="1"/>
</dbReference>
<evidence type="ECO:0000256" key="1">
    <source>
        <dbReference type="ARBA" id="ARBA00001974"/>
    </source>
</evidence>
<evidence type="ECO:0000256" key="4">
    <source>
        <dbReference type="ARBA" id="ARBA00022827"/>
    </source>
</evidence>
<comment type="cofactor">
    <cofactor evidence="1 5">
        <name>FAD</name>
        <dbReference type="ChEBI" id="CHEBI:57692"/>
    </cofactor>
</comment>
<keyword evidence="4 5" id="KW-0274">FAD</keyword>
<evidence type="ECO:0000256" key="2">
    <source>
        <dbReference type="ARBA" id="ARBA00010790"/>
    </source>
</evidence>
<dbReference type="InterPro" id="IPR012132">
    <property type="entry name" value="GMC_OxRdtase"/>
</dbReference>
<dbReference type="AlphaFoldDB" id="A0A6A4JQ12"/>
<dbReference type="InterPro" id="IPR000172">
    <property type="entry name" value="GMC_OxRdtase_N"/>
</dbReference>
<dbReference type="PROSITE" id="PS00624">
    <property type="entry name" value="GMC_OXRED_2"/>
    <property type="match status" value="1"/>
</dbReference>
<dbReference type="PIRSF" id="PIRSF000137">
    <property type="entry name" value="Alcohol_oxidase"/>
    <property type="match status" value="1"/>
</dbReference>
<dbReference type="Proteomes" id="UP000466442">
    <property type="component" value="Unassembled WGS sequence"/>
</dbReference>
<evidence type="ECO:0000256" key="5">
    <source>
        <dbReference type="PIRSR" id="PIRSR000137-2"/>
    </source>
</evidence>
<gene>
    <name evidence="7" type="ORF">GE061_002959</name>
</gene>
<dbReference type="InterPro" id="IPR036188">
    <property type="entry name" value="FAD/NAD-bd_sf"/>
</dbReference>
<feature type="binding site" evidence="5">
    <location>
        <position position="153"/>
    </location>
    <ligand>
        <name>FAD</name>
        <dbReference type="ChEBI" id="CHEBI:57692"/>
    </ligand>
</feature>
<reference evidence="7" key="1">
    <citation type="journal article" date="2021" name="Mol. Ecol. Resour.">
        <title>Apolygus lucorum genome provides insights into omnivorousness and mesophyll feeding.</title>
        <authorList>
            <person name="Liu Y."/>
            <person name="Liu H."/>
            <person name="Wang H."/>
            <person name="Huang T."/>
            <person name="Liu B."/>
            <person name="Yang B."/>
            <person name="Yin L."/>
            <person name="Li B."/>
            <person name="Zhang Y."/>
            <person name="Zhang S."/>
            <person name="Jiang F."/>
            <person name="Zhang X."/>
            <person name="Ren Y."/>
            <person name="Wang B."/>
            <person name="Wang S."/>
            <person name="Lu Y."/>
            <person name="Wu K."/>
            <person name="Fan W."/>
            <person name="Wang G."/>
        </authorList>
    </citation>
    <scope>NUCLEOTIDE SEQUENCE</scope>
    <source>
        <strain evidence="7">12Hb</strain>
    </source>
</reference>
<dbReference type="OrthoDB" id="269227at2759"/>
<dbReference type="SUPFAM" id="SSF51905">
    <property type="entry name" value="FAD/NAD(P)-binding domain"/>
    <property type="match status" value="1"/>
</dbReference>
<proteinExistence type="inferred from homology"/>
<accession>A0A6A4JQ12</accession>
<sequence>MTQCELEPTPFELLYSPNHTFVHSPCRNEMTGKFGLTVRNLISTLLLSQCALASPFMYPVEFNDRIDEDNVTFDFIVVGAGAAGSVVTNRLTEIRSWNVLTIEAGSDPPMSTDVPASHYSARKTQADWDFKTEPSFLYQGLDEEVDHWAAGKVLGGSSTIGRMVYHRGRPWDYDRWTQAGCKNWTWMENLPFFEKTEEVYEAKNFKLACKLYRETYSRGTKGYQKLRKFKAYDELPEMFLKAAEDMGYRGSYDAQEEGCADGFYYTLGTLKNGERVSAARAYLAPIKHRKNLFVLKHAVVTKVIINPTDHRAIGVEYTLPDKRTRTVFAKKEVILSAGAINTPKLLMLSGIGREAHLCNFGIPVLQDSHVGDNLQDHAVFVGLAYSVNVSRVRPIPYSRRRLDSAYEYLTRRSGELSTIFGSIVVGYISFYGHREFPNVQIWFEVFEQGDFGSFSDFQKSHNLNNECIRVLEEALEEHDLLFIMPVLLSPKSNGTVRLKSANPFDAPVINSGYYMADEDIEVMLLAIRFAQNFAESYNMMSLDAEQIKIKPSGCFDEVYDTDLYWKCMMFQLTSTFNDYVGTAKMGPPSDPTAVVNSKLQVYGVGNLRVIDASVMPTIPTANCLGPTTLIGERGADFVKKDWIVGTKKRKCPVASQSVANVKHLNQNIPERNDSMDETATSSELTDDALAILKLIRPKI</sequence>
<keyword evidence="8" id="KW-1185">Reference proteome</keyword>
<feature type="domain" description="Glucose-methanol-choline oxidoreductase N-terminal" evidence="6">
    <location>
        <begin position="338"/>
        <end position="352"/>
    </location>
</feature>
<dbReference type="Gene3D" id="3.50.50.60">
    <property type="entry name" value="FAD/NAD(P)-binding domain"/>
    <property type="match status" value="1"/>
</dbReference>
<dbReference type="EMBL" id="WIXP02000011">
    <property type="protein sequence ID" value="KAF6202561.1"/>
    <property type="molecule type" value="Genomic_DNA"/>
</dbReference>
<dbReference type="PANTHER" id="PTHR11552">
    <property type="entry name" value="GLUCOSE-METHANOL-CHOLINE GMC OXIDOREDUCTASE"/>
    <property type="match status" value="1"/>
</dbReference>
<protein>
    <recommendedName>
        <fullName evidence="6">Glucose-methanol-choline oxidoreductase N-terminal domain-containing protein</fullName>
    </recommendedName>
</protein>
<evidence type="ECO:0000313" key="8">
    <source>
        <dbReference type="Proteomes" id="UP000466442"/>
    </source>
</evidence>
<dbReference type="Pfam" id="PF05199">
    <property type="entry name" value="GMC_oxred_C"/>
    <property type="match status" value="1"/>
</dbReference>
<dbReference type="GO" id="GO:0050660">
    <property type="term" value="F:flavin adenine dinucleotide binding"/>
    <property type="evidence" value="ECO:0007669"/>
    <property type="project" value="InterPro"/>
</dbReference>
<organism evidence="7 8">
    <name type="scientific">Apolygus lucorum</name>
    <name type="common">Small green plant bug</name>
    <name type="synonym">Lygocoris lucorum</name>
    <dbReference type="NCBI Taxonomy" id="248454"/>
    <lineage>
        <taxon>Eukaryota</taxon>
        <taxon>Metazoa</taxon>
        <taxon>Ecdysozoa</taxon>
        <taxon>Arthropoda</taxon>
        <taxon>Hexapoda</taxon>
        <taxon>Insecta</taxon>
        <taxon>Pterygota</taxon>
        <taxon>Neoptera</taxon>
        <taxon>Paraneoptera</taxon>
        <taxon>Hemiptera</taxon>
        <taxon>Heteroptera</taxon>
        <taxon>Panheteroptera</taxon>
        <taxon>Cimicomorpha</taxon>
        <taxon>Miridae</taxon>
        <taxon>Mirini</taxon>
        <taxon>Apolygus</taxon>
    </lineage>
</organism>
<dbReference type="Pfam" id="PF00732">
    <property type="entry name" value="GMC_oxred_N"/>
    <property type="match status" value="1"/>
</dbReference>
<dbReference type="GO" id="GO:0016614">
    <property type="term" value="F:oxidoreductase activity, acting on CH-OH group of donors"/>
    <property type="evidence" value="ECO:0007669"/>
    <property type="project" value="InterPro"/>
</dbReference>
<keyword evidence="3" id="KW-0285">Flavoprotein</keyword>